<feature type="transmembrane region" description="Helical" evidence="2">
    <location>
        <begin position="12"/>
        <end position="37"/>
    </location>
</feature>
<feature type="compositionally biased region" description="Pro residues" evidence="1">
    <location>
        <begin position="82"/>
        <end position="95"/>
    </location>
</feature>
<name>A0A1H4KIU4_9MICO</name>
<keyword evidence="2" id="KW-0812">Transmembrane</keyword>
<dbReference type="AlphaFoldDB" id="A0A1H4KIU4"/>
<sequence>MSVRDREQQARLIWGWALVGSAVACTGAVVAVAGAAVRYLSALAAGRVNDEPVEVDASAAENYTQVRISGVTRKMTLDSASPVPPENPHAPPGHA</sequence>
<protein>
    <submittedName>
        <fullName evidence="3">Uncharacterized protein</fullName>
    </submittedName>
</protein>
<dbReference type="PROSITE" id="PS51257">
    <property type="entry name" value="PROKAR_LIPOPROTEIN"/>
    <property type="match status" value="1"/>
</dbReference>
<feature type="region of interest" description="Disordered" evidence="1">
    <location>
        <begin position="75"/>
        <end position="95"/>
    </location>
</feature>
<keyword evidence="4" id="KW-1185">Reference proteome</keyword>
<evidence type="ECO:0000256" key="1">
    <source>
        <dbReference type="SAM" id="MobiDB-lite"/>
    </source>
</evidence>
<evidence type="ECO:0000313" key="3">
    <source>
        <dbReference type="EMBL" id="SEB58176.1"/>
    </source>
</evidence>
<dbReference type="Proteomes" id="UP000199183">
    <property type="component" value="Unassembled WGS sequence"/>
</dbReference>
<dbReference type="STRING" id="640635.SAMN04489806_1178"/>
<keyword evidence="2" id="KW-0472">Membrane</keyword>
<keyword evidence="2" id="KW-1133">Transmembrane helix</keyword>
<reference evidence="3 4" key="1">
    <citation type="submission" date="2016-10" db="EMBL/GenBank/DDBJ databases">
        <authorList>
            <person name="de Groot N.N."/>
        </authorList>
    </citation>
    <scope>NUCLEOTIDE SEQUENCE [LARGE SCALE GENOMIC DNA]</scope>
    <source>
        <strain evidence="3 4">DSM 21799</strain>
    </source>
</reference>
<organism evidence="3 4">
    <name type="scientific">Paramicrobacterium humi</name>
    <dbReference type="NCBI Taxonomy" id="640635"/>
    <lineage>
        <taxon>Bacteria</taxon>
        <taxon>Bacillati</taxon>
        <taxon>Actinomycetota</taxon>
        <taxon>Actinomycetes</taxon>
        <taxon>Micrococcales</taxon>
        <taxon>Microbacteriaceae</taxon>
        <taxon>Paramicrobacterium</taxon>
    </lineage>
</organism>
<dbReference type="EMBL" id="FNRY01000001">
    <property type="protein sequence ID" value="SEB58176.1"/>
    <property type="molecule type" value="Genomic_DNA"/>
</dbReference>
<dbReference type="RefSeq" id="WP_091181243.1">
    <property type="nucleotide sequence ID" value="NZ_FNRY01000001.1"/>
</dbReference>
<accession>A0A1H4KIU4</accession>
<evidence type="ECO:0000313" key="4">
    <source>
        <dbReference type="Proteomes" id="UP000199183"/>
    </source>
</evidence>
<proteinExistence type="predicted"/>
<gene>
    <name evidence="3" type="ORF">SAMN04489806_1178</name>
</gene>
<evidence type="ECO:0000256" key="2">
    <source>
        <dbReference type="SAM" id="Phobius"/>
    </source>
</evidence>